<evidence type="ECO:0000259" key="8">
    <source>
        <dbReference type="Pfam" id="PF08541"/>
    </source>
</evidence>
<protein>
    <submittedName>
        <fullName evidence="10">3-oxoacyl-ACP synthase</fullName>
    </submittedName>
</protein>
<gene>
    <name evidence="10" type="ORF">TUM4438_35740</name>
</gene>
<evidence type="ECO:0000256" key="3">
    <source>
        <dbReference type="ARBA" id="ARBA00022516"/>
    </source>
</evidence>
<dbReference type="Pfam" id="PF08545">
    <property type="entry name" value="ACP_syn_III"/>
    <property type="match status" value="1"/>
</dbReference>
<evidence type="ECO:0000256" key="2">
    <source>
        <dbReference type="ARBA" id="ARBA00008642"/>
    </source>
</evidence>
<evidence type="ECO:0000313" key="10">
    <source>
        <dbReference type="EMBL" id="GIU50288.1"/>
    </source>
</evidence>
<evidence type="ECO:0000256" key="1">
    <source>
        <dbReference type="ARBA" id="ARBA00005189"/>
    </source>
</evidence>
<evidence type="ECO:0000256" key="5">
    <source>
        <dbReference type="ARBA" id="ARBA00022832"/>
    </source>
</evidence>
<keyword evidence="7" id="KW-0275">Fatty acid biosynthesis</keyword>
<feature type="domain" description="Beta-ketoacyl-[acyl-carrier-protein] synthase III N-terminal" evidence="9">
    <location>
        <begin position="107"/>
        <end position="171"/>
    </location>
</feature>
<comment type="caution">
    <text evidence="10">The sequence shown here is derived from an EMBL/GenBank/DDBJ whole genome shotgun (WGS) entry which is preliminary data.</text>
</comment>
<organism evidence="10 11">
    <name type="scientific">Shewanella sairae</name>
    <dbReference type="NCBI Taxonomy" id="190310"/>
    <lineage>
        <taxon>Bacteria</taxon>
        <taxon>Pseudomonadati</taxon>
        <taxon>Pseudomonadota</taxon>
        <taxon>Gammaproteobacteria</taxon>
        <taxon>Alteromonadales</taxon>
        <taxon>Shewanellaceae</taxon>
        <taxon>Shewanella</taxon>
    </lineage>
</organism>
<name>A0ABQ4PQC3_9GAMM</name>
<dbReference type="InterPro" id="IPR016039">
    <property type="entry name" value="Thiolase-like"/>
</dbReference>
<keyword evidence="4" id="KW-0808">Transferase</keyword>
<comment type="similarity">
    <text evidence="2">Belongs to the thiolase-like superfamily. FabH family.</text>
</comment>
<reference evidence="10" key="1">
    <citation type="submission" date="2021-05" db="EMBL/GenBank/DDBJ databases">
        <title>Molecular characterization for Shewanella algae harboring chromosomal blaOXA-55-like strains isolated from clinical and environment sample.</title>
        <authorList>
            <person name="Ohama Y."/>
            <person name="Aoki K."/>
            <person name="Harada S."/>
            <person name="Moriya K."/>
            <person name="Ishii Y."/>
            <person name="Tateda K."/>
        </authorList>
    </citation>
    <scope>NUCLEOTIDE SEQUENCE</scope>
    <source>
        <strain evidence="10">JCM 11563</strain>
    </source>
</reference>
<evidence type="ECO:0000256" key="7">
    <source>
        <dbReference type="ARBA" id="ARBA00023160"/>
    </source>
</evidence>
<dbReference type="Gene3D" id="3.40.47.10">
    <property type="match status" value="1"/>
</dbReference>
<dbReference type="EMBL" id="BPEY01000082">
    <property type="protein sequence ID" value="GIU50288.1"/>
    <property type="molecule type" value="Genomic_DNA"/>
</dbReference>
<dbReference type="CDD" id="cd00830">
    <property type="entry name" value="KAS_III"/>
    <property type="match status" value="1"/>
</dbReference>
<dbReference type="InterPro" id="IPR013751">
    <property type="entry name" value="ACP_syn_III_N"/>
</dbReference>
<keyword evidence="5" id="KW-0276">Fatty acid metabolism</keyword>
<sequence length="309" mass="33933">MIYLKAISNYIPSQVIDNIENAKAFSESESFIINKIGARQLPRLPYDEQASDIGSAAVRALCDQHGLNFEEIEALVVITQNGDFGGLPHTSAIIHGKLGLPEQVACFDIGLGCSGYVYGLSILKAHMQEMGFQNAVLVTADPYSKIVDSNDRNTSLLFGDAATASWLSVNGEWEIQRPLLATNGQGYSALVKQESLVMDGRSVFNFAAQNVPDQINNYLEKFNLVHDDIDLFLLHQGSAAIIDVITRKLNYSKDKFIFDIENTGNTVSSSIPLLCERYIKESRFNKIVISGFGVGLSWATTLLSKKVSI</sequence>
<dbReference type="PANTHER" id="PTHR43091">
    <property type="entry name" value="3-OXOACYL-[ACYL-CARRIER-PROTEIN] SYNTHASE"/>
    <property type="match status" value="1"/>
</dbReference>
<dbReference type="Pfam" id="PF08541">
    <property type="entry name" value="ACP_syn_III_C"/>
    <property type="match status" value="1"/>
</dbReference>
<evidence type="ECO:0000256" key="4">
    <source>
        <dbReference type="ARBA" id="ARBA00022679"/>
    </source>
</evidence>
<feature type="domain" description="Beta-ketoacyl-[acyl-carrier-protein] synthase III C-terminal" evidence="8">
    <location>
        <begin position="219"/>
        <end position="303"/>
    </location>
</feature>
<dbReference type="InterPro" id="IPR013747">
    <property type="entry name" value="ACP_syn_III_C"/>
</dbReference>
<proteinExistence type="inferred from homology"/>
<dbReference type="Proteomes" id="UP000887104">
    <property type="component" value="Unassembled WGS sequence"/>
</dbReference>
<keyword evidence="3" id="KW-0444">Lipid biosynthesis</keyword>
<dbReference type="SUPFAM" id="SSF53901">
    <property type="entry name" value="Thiolase-like"/>
    <property type="match status" value="1"/>
</dbReference>
<evidence type="ECO:0000313" key="11">
    <source>
        <dbReference type="Proteomes" id="UP000887104"/>
    </source>
</evidence>
<keyword evidence="6" id="KW-0443">Lipid metabolism</keyword>
<keyword evidence="11" id="KW-1185">Reference proteome</keyword>
<comment type="pathway">
    <text evidence="1">Lipid metabolism.</text>
</comment>
<dbReference type="PANTHER" id="PTHR43091:SF1">
    <property type="entry name" value="BETA-KETOACYL-[ACYL-CARRIER-PROTEIN] SYNTHASE III, CHLOROPLASTIC"/>
    <property type="match status" value="1"/>
</dbReference>
<evidence type="ECO:0000259" key="9">
    <source>
        <dbReference type="Pfam" id="PF08545"/>
    </source>
</evidence>
<accession>A0ABQ4PQC3</accession>
<dbReference type="RefSeq" id="WP_220782556.1">
    <property type="nucleotide sequence ID" value="NZ_BPEY01000082.1"/>
</dbReference>
<evidence type="ECO:0000256" key="6">
    <source>
        <dbReference type="ARBA" id="ARBA00023098"/>
    </source>
</evidence>